<reference evidence="1" key="1">
    <citation type="submission" date="2014-07" db="EMBL/GenBank/DDBJ databases">
        <title>Complete sequence of probiotic Symbioflor2 E. coli strain G3/10 and draft sequences of Symbioflor2 strains G1/2, G4/9, G5, G6/7 and G8.</title>
        <authorList>
            <person name="Zschuettig A."/>
            <person name="Auerbach C."/>
            <person name="Eichhorn C."/>
            <person name="Blom J."/>
            <person name="Goesmann A."/>
            <person name="Jarek M."/>
            <person name="Scharfe M."/>
            <person name="Zimmermann K."/>
            <person name="Wassenaar T.M."/>
            <person name="Gunzer F."/>
        </authorList>
    </citation>
    <scope>NUCLEOTIDE SEQUENCE</scope>
    <source>
        <strain evidence="1">G3/10</strain>
        <plasmid evidence="1">pSYM6</plasmid>
    </source>
</reference>
<gene>
    <name evidence="1" type="ORF">EL76_p8003</name>
</gene>
<name>A0A0C5B0U8_ECOLX</name>
<dbReference type="GO" id="GO:0003723">
    <property type="term" value="F:RNA binding"/>
    <property type="evidence" value="ECO:0007669"/>
    <property type="project" value="InterPro"/>
</dbReference>
<protein>
    <recommendedName>
        <fullName evidence="2">Cytoplasmic protein</fullName>
    </recommendedName>
</protein>
<dbReference type="InterPro" id="IPR018669">
    <property type="entry name" value="Toxin_HigB"/>
</dbReference>
<accession>A0A0C5B0U8</accession>
<evidence type="ECO:0000313" key="1">
    <source>
        <dbReference type="EMBL" id="AJL34565.1"/>
    </source>
</evidence>
<evidence type="ECO:0008006" key="2">
    <source>
        <dbReference type="Google" id="ProtNLM"/>
    </source>
</evidence>
<dbReference type="EMBL" id="KM107842">
    <property type="protein sequence ID" value="AJL34565.1"/>
    <property type="molecule type" value="Genomic_DNA"/>
</dbReference>
<keyword evidence="1" id="KW-0614">Plasmid</keyword>
<dbReference type="GO" id="GO:0004519">
    <property type="term" value="F:endonuclease activity"/>
    <property type="evidence" value="ECO:0007669"/>
    <property type="project" value="InterPro"/>
</dbReference>
<proteinExistence type="predicted"/>
<organism evidence="1">
    <name type="scientific">Escherichia coli</name>
    <dbReference type="NCBI Taxonomy" id="562"/>
    <lineage>
        <taxon>Bacteria</taxon>
        <taxon>Pseudomonadati</taxon>
        <taxon>Pseudomonadota</taxon>
        <taxon>Gammaproteobacteria</taxon>
        <taxon>Enterobacterales</taxon>
        <taxon>Enterobacteriaceae</taxon>
        <taxon>Escherichia</taxon>
    </lineage>
</organism>
<dbReference type="Pfam" id="PF09907">
    <property type="entry name" value="HigB_toxin"/>
    <property type="match status" value="1"/>
</dbReference>
<geneLocation type="plasmid" evidence="1">
    <name>pSYM6</name>
</geneLocation>
<dbReference type="AlphaFoldDB" id="A0A0C5B0U8"/>
<dbReference type="GO" id="GO:0110001">
    <property type="term" value="C:toxin-antitoxin complex"/>
    <property type="evidence" value="ECO:0007669"/>
    <property type="project" value="InterPro"/>
</dbReference>
<sequence length="118" mass="14288">MRYYVSKMETQGERRMHVVSRAPFDTATRQFPNQAAALDDVYRTLKRENYTSPDEMKKRFASLDRMKYREKWWVIDVGGGNLRVMFFADFERGKIFIKHITTHAEYDKLTDFYRRTKE</sequence>